<accession>B2AQF9</accession>
<sequence>MPRQSKPPSTSTGKKKPELVDGRLPVNPRRKKVLPEERKRVSSACNNCNVRRVKCTGETPCHQCRNTNRPCKYPEVVPKVTVPKLQWTALTALQAWAPHAIELKRQLEAGELVRKITHEDGRVEYQPASELPPLPELSHFQDEVPPEDVVNAESSRPALPPAPAPQTAAPLPQPPTPRQQQQQEQQQHHHLLQQQQQQQQQRQQQQQQQQHQHQHQQHQQQHQQEHQQHHIAEHQHRERPPLGESPQTGDKLDKIRSASPSTSSILSKRSDFYLSTSTGFDPRSDEGRMLADSTGTSRYLGASSGATFLDNIKNMITLTTPLAALISKGPEHMFSQTTGRYQTDDSRALLGPPLMDPVRHLPPAPDMAKLLDEVRYFIQDGTTDDLFPSGGIMFWSFPTFTDLSALGTARRDRIVTAHGEQYLQVPRDDEQRTPLALTFAAFAFNSLLGLAGKDSRVNGRLGEDFYATSRHLLGDPWDFGTSTIKEAAVMGLLALYLVEINRRDNAHLWVKHAMHVCEVRGIHRGYTDDEAEVRTFWTLYIIDSWLSCLLGRTPSIPDDGISLRPPRECPHFPSPVGLKAHLELSRITHKIIYNGLRRQSDGKKPEDRRARAESHVKRSLESLKKWLKALPPALQLPPDAHTKLHLPNSLTTEEVPSGFGRDRACWSLHMSYNQLIILTVRPVILTAVRKAIASLVSTGQMFNIYDNALVEEIRWCTDAAQSNLRLGWLMRQNSPHGRLLVQDLHHIFNAAVFLTMYQLVFVNVRTQLVADVDWAIDVFKQEQETGCAYAKDCFEVLRDLRFLVSELRDWIHNQTEKEKLWDDDGALKNYLGAMTAPRNNNTSKTDLGADVPMHDVQFEGRPIKQAHGFKKGYARRIWDTLTSWLLLEDNSNEGDGGGECFVFLSSSSSDTNSNCSFPPGGY</sequence>
<evidence type="ECO:0000256" key="4">
    <source>
        <dbReference type="ARBA" id="ARBA00023163"/>
    </source>
</evidence>
<keyword evidence="10" id="KW-1185">Reference proteome</keyword>
<evidence type="ECO:0000259" key="7">
    <source>
        <dbReference type="PROSITE" id="PS50048"/>
    </source>
</evidence>
<feature type="compositionally biased region" description="Low complexity" evidence="6">
    <location>
        <begin position="1"/>
        <end position="12"/>
    </location>
</feature>
<evidence type="ECO:0000256" key="2">
    <source>
        <dbReference type="ARBA" id="ARBA00023015"/>
    </source>
</evidence>
<evidence type="ECO:0000256" key="5">
    <source>
        <dbReference type="ARBA" id="ARBA00023242"/>
    </source>
</evidence>
<evidence type="ECO:0000313" key="10">
    <source>
        <dbReference type="Proteomes" id="UP000001197"/>
    </source>
</evidence>
<keyword evidence="5" id="KW-0539">Nucleus</keyword>
<dbReference type="VEuPathDB" id="FungiDB:PODANS_4_4290"/>
<dbReference type="GO" id="GO:0006351">
    <property type="term" value="P:DNA-templated transcription"/>
    <property type="evidence" value="ECO:0007669"/>
    <property type="project" value="InterPro"/>
</dbReference>
<dbReference type="OrthoDB" id="3266505at2759"/>
<feature type="compositionally biased region" description="Low complexity" evidence="6">
    <location>
        <begin position="192"/>
        <end position="222"/>
    </location>
</feature>
<feature type="compositionally biased region" description="Basic and acidic residues" evidence="6">
    <location>
        <begin position="223"/>
        <end position="241"/>
    </location>
</feature>
<gene>
    <name evidence="8" type="ORF">PODANS_4_4290</name>
</gene>
<dbReference type="InterPro" id="IPR036864">
    <property type="entry name" value="Zn2-C6_fun-type_DNA-bd_sf"/>
</dbReference>
<reference evidence="9" key="4">
    <citation type="submission" date="2015-04" db="EMBL/GenBank/DDBJ databases">
        <title>Maintaining two mating types: Structure of the mating type locus and its role in heterokaryosis in Podospora anserina.</title>
        <authorList>
            <person name="Grognet P."/>
            <person name="Bidard F."/>
            <person name="Kuchly C."/>
            <person name="Chan Ho Tong L."/>
            <person name="Coppin E."/>
            <person name="Ait Benkhali J."/>
            <person name="Couloux A."/>
            <person name="Wincker P."/>
            <person name="Debuchy R."/>
            <person name="Silar P."/>
        </authorList>
    </citation>
    <scope>NUCLEOTIDE SEQUENCE</scope>
</reference>
<dbReference type="EMBL" id="FO904939">
    <property type="protein sequence ID" value="CDP28842.1"/>
    <property type="molecule type" value="Genomic_DNA"/>
</dbReference>
<dbReference type="PROSITE" id="PS50048">
    <property type="entry name" value="ZN2_CY6_FUNGAL_2"/>
    <property type="match status" value="1"/>
</dbReference>
<keyword evidence="3" id="KW-0238">DNA-binding</keyword>
<evidence type="ECO:0000313" key="9">
    <source>
        <dbReference type="EMBL" id="CDP28842.1"/>
    </source>
</evidence>
<dbReference type="GeneID" id="6190696"/>
<name>B2AQF9_PODAN</name>
<feature type="domain" description="Zn(2)-C6 fungal-type" evidence="7">
    <location>
        <begin position="44"/>
        <end position="73"/>
    </location>
</feature>
<dbReference type="RefSeq" id="XP_001906432.1">
    <property type="nucleotide sequence ID" value="XM_001906397.1"/>
</dbReference>
<dbReference type="EMBL" id="CU633895">
    <property type="protein sequence ID" value="CAP67099.1"/>
    <property type="molecule type" value="Genomic_DNA"/>
</dbReference>
<dbReference type="PANTHER" id="PTHR47424">
    <property type="entry name" value="REGULATORY PROTEIN GAL4"/>
    <property type="match status" value="1"/>
</dbReference>
<dbReference type="SMART" id="SM00906">
    <property type="entry name" value="Fungal_trans"/>
    <property type="match status" value="1"/>
</dbReference>
<dbReference type="SUPFAM" id="SSF81995">
    <property type="entry name" value="beta-sandwich domain of Sec23/24"/>
    <property type="match status" value="1"/>
</dbReference>
<dbReference type="GO" id="GO:0008270">
    <property type="term" value="F:zinc ion binding"/>
    <property type="evidence" value="ECO:0007669"/>
    <property type="project" value="InterPro"/>
</dbReference>
<dbReference type="Pfam" id="PF04082">
    <property type="entry name" value="Fungal_trans"/>
    <property type="match status" value="1"/>
</dbReference>
<dbReference type="SMART" id="SM00066">
    <property type="entry name" value="GAL4"/>
    <property type="match status" value="1"/>
</dbReference>
<dbReference type="KEGG" id="pan:PODANSg3461"/>
<dbReference type="InterPro" id="IPR007219">
    <property type="entry name" value="XnlR_reg_dom"/>
</dbReference>
<dbReference type="Proteomes" id="UP000001197">
    <property type="component" value="Chromosome 4"/>
</dbReference>
<dbReference type="SUPFAM" id="SSF57701">
    <property type="entry name" value="Zn2/Cys6 DNA-binding domain"/>
    <property type="match status" value="1"/>
</dbReference>
<dbReference type="InterPro" id="IPR051127">
    <property type="entry name" value="Fungal_SecMet_Regulators"/>
</dbReference>
<dbReference type="eggNOG" id="ENOG502SJTR">
    <property type="taxonomic scope" value="Eukaryota"/>
</dbReference>
<evidence type="ECO:0000256" key="1">
    <source>
        <dbReference type="ARBA" id="ARBA00022723"/>
    </source>
</evidence>
<proteinExistence type="predicted"/>
<dbReference type="PANTHER" id="PTHR47424:SF3">
    <property type="entry name" value="REGULATORY PROTEIN GAL4"/>
    <property type="match status" value="1"/>
</dbReference>
<dbReference type="AlphaFoldDB" id="B2AQF9"/>
<reference evidence="8" key="2">
    <citation type="submission" date="2008-07" db="EMBL/GenBank/DDBJ databases">
        <authorList>
            <person name="Genoscope - CEA"/>
        </authorList>
    </citation>
    <scope>NUCLEOTIDE SEQUENCE</scope>
    <source>
        <strain evidence="8">S mat+</strain>
    </source>
</reference>
<organism evidence="8">
    <name type="scientific">Podospora anserina (strain S / ATCC MYA-4624 / DSM 980 / FGSC 10383)</name>
    <name type="common">Pleurage anserina</name>
    <dbReference type="NCBI Taxonomy" id="515849"/>
    <lineage>
        <taxon>Eukaryota</taxon>
        <taxon>Fungi</taxon>
        <taxon>Dikarya</taxon>
        <taxon>Ascomycota</taxon>
        <taxon>Pezizomycotina</taxon>
        <taxon>Sordariomycetes</taxon>
        <taxon>Sordariomycetidae</taxon>
        <taxon>Sordariales</taxon>
        <taxon>Podosporaceae</taxon>
        <taxon>Podospora</taxon>
        <taxon>Podospora anserina</taxon>
    </lineage>
</organism>
<dbReference type="Gene3D" id="4.10.240.10">
    <property type="entry name" value="Zn(2)-C6 fungal-type DNA-binding domain"/>
    <property type="match status" value="1"/>
</dbReference>
<keyword evidence="2" id="KW-0805">Transcription regulation</keyword>
<dbReference type="Pfam" id="PF00172">
    <property type="entry name" value="Zn_clus"/>
    <property type="match status" value="1"/>
</dbReference>
<feature type="region of interest" description="Disordered" evidence="6">
    <location>
        <begin position="1"/>
        <end position="34"/>
    </location>
</feature>
<dbReference type="GO" id="GO:0000981">
    <property type="term" value="F:DNA-binding transcription factor activity, RNA polymerase II-specific"/>
    <property type="evidence" value="ECO:0007669"/>
    <property type="project" value="InterPro"/>
</dbReference>
<dbReference type="GO" id="GO:0003677">
    <property type="term" value="F:DNA binding"/>
    <property type="evidence" value="ECO:0007669"/>
    <property type="project" value="UniProtKB-KW"/>
</dbReference>
<keyword evidence="4" id="KW-0804">Transcription</keyword>
<evidence type="ECO:0000256" key="3">
    <source>
        <dbReference type="ARBA" id="ARBA00023125"/>
    </source>
</evidence>
<dbReference type="CDD" id="cd12148">
    <property type="entry name" value="fungal_TF_MHR"/>
    <property type="match status" value="1"/>
</dbReference>
<dbReference type="HOGENOM" id="CLU_009888_1_0_1"/>
<protein>
    <submittedName>
        <fullName evidence="8">Podospora anserina S mat+ genomic DNA chromosome 4, supercontig 4</fullName>
    </submittedName>
</protein>
<evidence type="ECO:0000256" key="6">
    <source>
        <dbReference type="SAM" id="MobiDB-lite"/>
    </source>
</evidence>
<keyword evidence="1" id="KW-0479">Metal-binding</keyword>
<dbReference type="InterPro" id="IPR001138">
    <property type="entry name" value="Zn2Cys6_DnaBD"/>
</dbReference>
<reference evidence="10" key="3">
    <citation type="journal article" date="2014" name="Genetics">
        <title>Maintaining two mating types: Structure of the mating type locus and its role in heterokaryosis in Podospora anserina.</title>
        <authorList>
            <person name="Grognet P."/>
            <person name="Bidard F."/>
            <person name="Kuchly C."/>
            <person name="Tong L.C.H."/>
            <person name="Coppin E."/>
            <person name="Benkhali J.A."/>
            <person name="Couloux A."/>
            <person name="Wincker P."/>
            <person name="Debuchy R."/>
            <person name="Silar P."/>
        </authorList>
    </citation>
    <scope>GENOME REANNOTATION</scope>
    <source>
        <strain evidence="10">S / ATCC MYA-4624 / DSM 980 / FGSC 10383</strain>
    </source>
</reference>
<evidence type="ECO:0000313" key="8">
    <source>
        <dbReference type="EMBL" id="CAP67099.1"/>
    </source>
</evidence>
<feature type="region of interest" description="Disordered" evidence="6">
    <location>
        <begin position="147"/>
        <end position="265"/>
    </location>
</feature>
<reference evidence="8 10" key="1">
    <citation type="journal article" date="2008" name="Genome Biol.">
        <title>The genome sequence of the model ascomycete fungus Podospora anserina.</title>
        <authorList>
            <person name="Espagne E."/>
            <person name="Lespinet O."/>
            <person name="Malagnac F."/>
            <person name="Da Silva C."/>
            <person name="Jaillon O."/>
            <person name="Porcel B.M."/>
            <person name="Couloux A."/>
            <person name="Aury J.-M."/>
            <person name="Segurens B."/>
            <person name="Poulain J."/>
            <person name="Anthouard V."/>
            <person name="Grossetete S."/>
            <person name="Khalili H."/>
            <person name="Coppin E."/>
            <person name="Dequard-Chablat M."/>
            <person name="Picard M."/>
            <person name="Contamine V."/>
            <person name="Arnaise S."/>
            <person name="Bourdais A."/>
            <person name="Berteaux-Lecellier V."/>
            <person name="Gautheret D."/>
            <person name="de Vries R.P."/>
            <person name="Battaglia E."/>
            <person name="Coutinho P.M."/>
            <person name="Danchin E.G.J."/>
            <person name="Henrissat B."/>
            <person name="El Khoury R."/>
            <person name="Sainsard-Chanet A."/>
            <person name="Boivin A."/>
            <person name="Pinan-Lucarre B."/>
            <person name="Sellem C.H."/>
            <person name="Debuchy R."/>
            <person name="Wincker P."/>
            <person name="Weissenbach J."/>
            <person name="Silar P."/>
        </authorList>
    </citation>
    <scope>NUCLEOTIDE SEQUENCE [LARGE SCALE GENOMIC DNA]</scope>
    <source>
        <strain evidence="10">S / ATCC MYA-4624 / DSM 980 / FGSC 10383</strain>
        <strain evidence="8">S mat+</strain>
    </source>
</reference>